<evidence type="ECO:0000256" key="1">
    <source>
        <dbReference type="ARBA" id="ARBA00010877"/>
    </source>
</evidence>
<keyword evidence="2 7" id="KW-0812">Transmembrane</keyword>
<comment type="similarity">
    <text evidence="1 7">Belongs to the MICOS complex subunit Mic60 family.</text>
</comment>
<proteinExistence type="inferred from homology"/>
<evidence type="ECO:0000256" key="2">
    <source>
        <dbReference type="ARBA" id="ARBA00022692"/>
    </source>
</evidence>
<evidence type="ECO:0000256" key="7">
    <source>
        <dbReference type="RuleBase" id="RU363000"/>
    </source>
</evidence>
<dbReference type="KEGG" id="gmw:113514328"/>
<feature type="coiled-coil region" evidence="8">
    <location>
        <begin position="431"/>
        <end position="469"/>
    </location>
</feature>
<evidence type="ECO:0000313" key="9">
    <source>
        <dbReference type="Proteomes" id="UP001652740"/>
    </source>
</evidence>
<dbReference type="GO" id="GO:0061617">
    <property type="term" value="C:MICOS complex"/>
    <property type="evidence" value="ECO:0007669"/>
    <property type="project" value="TreeGrafter"/>
</dbReference>
<dbReference type="FunCoup" id="A0A6J1WII3">
    <property type="interactions" value="973"/>
</dbReference>
<keyword evidence="3 7" id="KW-0999">Mitochondrion inner membrane</keyword>
<evidence type="ECO:0000256" key="4">
    <source>
        <dbReference type="ARBA" id="ARBA00022989"/>
    </source>
</evidence>
<evidence type="ECO:0000256" key="3">
    <source>
        <dbReference type="ARBA" id="ARBA00022792"/>
    </source>
</evidence>
<keyword evidence="9" id="KW-1185">Reference proteome</keyword>
<keyword evidence="8" id="KW-0175">Coiled coil</keyword>
<keyword evidence="4" id="KW-1133">Transmembrane helix</keyword>
<keyword evidence="5 7" id="KW-0496">Mitochondrion</keyword>
<dbReference type="RefSeq" id="XP_026754188.2">
    <property type="nucleotide sequence ID" value="XM_026898387.3"/>
</dbReference>
<evidence type="ECO:0000256" key="8">
    <source>
        <dbReference type="SAM" id="Coils"/>
    </source>
</evidence>
<dbReference type="InterPro" id="IPR019133">
    <property type="entry name" value="MIC60"/>
</dbReference>
<comment type="function">
    <text evidence="7">Component of the MICOS complex, a large protein complex of the mitochondrial inner membrane that plays crucial roles in the maintenance of crista junctions, inner membrane architecture, and formation of contact sites to the outer membrane.</text>
</comment>
<evidence type="ECO:0000313" key="10">
    <source>
        <dbReference type="RefSeq" id="XP_026754188.2"/>
    </source>
</evidence>
<evidence type="ECO:0000256" key="5">
    <source>
        <dbReference type="ARBA" id="ARBA00023128"/>
    </source>
</evidence>
<dbReference type="InParanoid" id="A0A6J1WII3"/>
<dbReference type="AlphaFoldDB" id="A0A6J1WII3"/>
<dbReference type="Proteomes" id="UP001652740">
    <property type="component" value="Unplaced"/>
</dbReference>
<evidence type="ECO:0000256" key="6">
    <source>
        <dbReference type="ARBA" id="ARBA00023136"/>
    </source>
</evidence>
<organism evidence="9 10">
    <name type="scientific">Galleria mellonella</name>
    <name type="common">Greater wax moth</name>
    <dbReference type="NCBI Taxonomy" id="7137"/>
    <lineage>
        <taxon>Eukaryota</taxon>
        <taxon>Metazoa</taxon>
        <taxon>Ecdysozoa</taxon>
        <taxon>Arthropoda</taxon>
        <taxon>Hexapoda</taxon>
        <taxon>Insecta</taxon>
        <taxon>Pterygota</taxon>
        <taxon>Neoptera</taxon>
        <taxon>Endopterygota</taxon>
        <taxon>Lepidoptera</taxon>
        <taxon>Glossata</taxon>
        <taxon>Ditrysia</taxon>
        <taxon>Pyraloidea</taxon>
        <taxon>Pyralidae</taxon>
        <taxon>Galleriinae</taxon>
        <taxon>Galleria</taxon>
    </lineage>
</organism>
<name>A0A6J1WII3_GALME</name>
<comment type="subunit">
    <text evidence="7">Component of the mitochondrial contact site and cristae organizing system (MICOS) complex.</text>
</comment>
<dbReference type="PANTHER" id="PTHR15415">
    <property type="entry name" value="MITOFILIN"/>
    <property type="match status" value="1"/>
</dbReference>
<dbReference type="GeneID" id="113514328"/>
<comment type="subcellular location">
    <subcellularLocation>
        <location evidence="7">Mitochondrion inner membrane</location>
        <topology evidence="7">Single-pass membrane protein</topology>
    </subcellularLocation>
</comment>
<dbReference type="GO" id="GO:0042407">
    <property type="term" value="P:cristae formation"/>
    <property type="evidence" value="ECO:0007669"/>
    <property type="project" value="TreeGrafter"/>
</dbReference>
<accession>A0A6J1WII3</accession>
<dbReference type="Pfam" id="PF09731">
    <property type="entry name" value="Mitofilin"/>
    <property type="match status" value="1"/>
</dbReference>
<keyword evidence="6" id="KW-0472">Membrane</keyword>
<gene>
    <name evidence="10" type="primary">LOC113514328</name>
</gene>
<reference evidence="10" key="1">
    <citation type="submission" date="2025-08" db="UniProtKB">
        <authorList>
            <consortium name="RefSeq"/>
        </authorList>
    </citation>
    <scope>IDENTIFICATION</scope>
    <source>
        <tissue evidence="10">Whole larvae</tissue>
    </source>
</reference>
<dbReference type="PANTHER" id="PTHR15415:SF7">
    <property type="entry name" value="MICOS COMPLEX SUBUNIT MIC60"/>
    <property type="match status" value="1"/>
</dbReference>
<protein>
    <recommendedName>
        <fullName evidence="7">MICOS complex subunit MIC60</fullName>
    </recommendedName>
    <alternativeName>
        <fullName evidence="7">Mitofilin</fullName>
    </alternativeName>
</protein>
<sequence length="709" mass="80291">MYKFSNHLAYANLVLVRKPVGESSCAALVVMRAPRRHAHYDNQSQSTPKTPPKSRKLLWGTIGATVLTGAAVVYAKSTPEARNWLESNVPWANDFVALVYQENTTYWKFTVNQFNKISSSLGNIMFGKEGVSPIDYKKRPEQNLEKDAIKEFGKKDYQLPPPSFEPLYVEEKKLETPDVETTATLVQTEKSDPQSPPPINITKNMVELEHDMHENTKAAIDNYKKATKFCADYNKALFKIVESSLDDLDKRHYSALHGAQSERDAVFKVAKDASAKAKCAIDTLDRLIKAGVQAPPESVAATTRYIKQFRADLTEAEVAYKKEQEKSVLSDRYWNKVEAARQAYKDELQLLFPGIDISARKLDVKGDTDLLLLYTLKQIQFLQNQLAEIQTVRDLKIKRAIECHDQKEIIETKVDDLIHQERLLKEKEFQKKSLEIQAEANRKLKEQLKKQFEIQQEVLQDKLANKEKEILGKFSRAVSEQVEKERVVFKRELASMAGKLKAIEQTLKQRAKAEAEARRSQSLWAAGEALLAATRRLQPATTIDNELKALEKAGKDDKLVQTVLKGIPQEVRENGIATEKALRERFDKMEKAAVKVALIGREGASLPVYFLSWLQSKLLFYKFAEIPKDELDNQPTDFTSLDTFDIIQRARYYMDQGNLGAALRYVNLLQGGPRAAARAWASAARTHLEVRQAAEAVMAHASVSGLLYL</sequence>